<dbReference type="SUPFAM" id="SSF51735">
    <property type="entry name" value="NAD(P)-binding Rossmann-fold domains"/>
    <property type="match status" value="1"/>
</dbReference>
<keyword evidence="3" id="KW-1185">Reference proteome</keyword>
<evidence type="ECO:0000313" key="2">
    <source>
        <dbReference type="EMBL" id="PTB37043.1"/>
    </source>
</evidence>
<dbReference type="PANTHER" id="PTHR43708">
    <property type="entry name" value="CONSERVED EXPRESSED OXIDOREDUCTASE (EUROFUNG)"/>
    <property type="match status" value="1"/>
</dbReference>
<reference evidence="2 3" key="1">
    <citation type="submission" date="2016-07" db="EMBL/GenBank/DDBJ databases">
        <title>Multiple horizontal gene transfer events from other fungi enriched the ability of initially mycotrophic Trichoderma (Ascomycota) to feed on dead plant biomass.</title>
        <authorList>
            <consortium name="DOE Joint Genome Institute"/>
            <person name="Aerts A."/>
            <person name="Atanasova L."/>
            <person name="Chenthamara K."/>
            <person name="Zhang J."/>
            <person name="Grujic M."/>
            <person name="Henrissat B."/>
            <person name="Kuo A."/>
            <person name="Salamov A."/>
            <person name="Lipzen A."/>
            <person name="Labutti K."/>
            <person name="Barry K."/>
            <person name="Miao Y."/>
            <person name="Rahimi M.J."/>
            <person name="Shen Q."/>
            <person name="Grigoriev I.V."/>
            <person name="Kubicek C.P."/>
            <person name="Druzhinina I.S."/>
        </authorList>
    </citation>
    <scope>NUCLEOTIDE SEQUENCE [LARGE SCALE GENOMIC DNA]</scope>
    <source>
        <strain evidence="2 3">CBS 433.97</strain>
    </source>
</reference>
<dbReference type="Gene3D" id="3.30.360.10">
    <property type="entry name" value="Dihydrodipicolinate Reductase, domain 2"/>
    <property type="match status" value="1"/>
</dbReference>
<dbReference type="InterPro" id="IPR055080">
    <property type="entry name" value="Gal80p-like_C"/>
</dbReference>
<dbReference type="Gene3D" id="3.40.50.720">
    <property type="entry name" value="NAD(P)-binding Rossmann-like Domain"/>
    <property type="match status" value="1"/>
</dbReference>
<dbReference type="SUPFAM" id="SSF55347">
    <property type="entry name" value="Glyceraldehyde-3-phosphate dehydrogenase-like, C-terminal domain"/>
    <property type="match status" value="1"/>
</dbReference>
<dbReference type="AlphaFoldDB" id="A0A2T3YWV6"/>
<gene>
    <name evidence="2" type="ORF">M441DRAFT_448074</name>
</gene>
<sequence>MAPIRVGLMGLSTTDGFSGPGSWAASTHLPALIQSPEYKIVALANSTVKSAQRSIAAHRLPPSTKAYGSATDIANDTNVDLIVVSLHIEQLAELARFAGVQTCVGVQKRTSPMILKLKEIISSGKIGRIVNLSAVASSVRRSMDKWPENMKYYLDMSSGGNKFYIHFWHFLDSFMYVMGDIVHHQSILKTQYKTVQITGEGDKITDPKYPKSSPDHILLQGISDRGTVFSMSFHSPKSSADEKDIQWYISGTQGEIMVTAPAAWTLHDQGPEIRFRDGDQPIIAVDFQEFRIPVAEKVPSIVVKVASMYNAFAQSDTSRFATFDSDVKTHRVLEAIKRTAFIVRKKIEISVLAWI</sequence>
<organism evidence="2 3">
    <name type="scientific">Trichoderma asperellum (strain ATCC 204424 / CBS 433.97 / NBRC 101777)</name>
    <dbReference type="NCBI Taxonomy" id="1042311"/>
    <lineage>
        <taxon>Eukaryota</taxon>
        <taxon>Fungi</taxon>
        <taxon>Dikarya</taxon>
        <taxon>Ascomycota</taxon>
        <taxon>Pezizomycotina</taxon>
        <taxon>Sordariomycetes</taxon>
        <taxon>Hypocreomycetidae</taxon>
        <taxon>Hypocreales</taxon>
        <taxon>Hypocreaceae</taxon>
        <taxon>Trichoderma</taxon>
    </lineage>
</organism>
<evidence type="ECO:0000259" key="1">
    <source>
        <dbReference type="Pfam" id="PF22685"/>
    </source>
</evidence>
<dbReference type="OrthoDB" id="64915at2759"/>
<dbReference type="InterPro" id="IPR036291">
    <property type="entry name" value="NAD(P)-bd_dom_sf"/>
</dbReference>
<proteinExistence type="predicted"/>
<name>A0A2T3YWV6_TRIA4</name>
<dbReference type="STRING" id="1042311.A0A2T3YWV6"/>
<dbReference type="InterPro" id="IPR051317">
    <property type="entry name" value="Gfo/Idh/MocA_oxidoreduct"/>
</dbReference>
<dbReference type="Pfam" id="PF22685">
    <property type="entry name" value="Gal80p_C-like"/>
    <property type="match status" value="1"/>
</dbReference>
<protein>
    <recommendedName>
        <fullName evidence="1">Gal80p-like C-terminal domain-containing protein</fullName>
    </recommendedName>
</protein>
<accession>A0A2T3YWV6</accession>
<dbReference type="EMBL" id="KZ679268">
    <property type="protein sequence ID" value="PTB37043.1"/>
    <property type="molecule type" value="Genomic_DNA"/>
</dbReference>
<evidence type="ECO:0000313" key="3">
    <source>
        <dbReference type="Proteomes" id="UP000240493"/>
    </source>
</evidence>
<dbReference type="PANTHER" id="PTHR43708:SF1">
    <property type="entry name" value="GALACTOSE_LACTOSE METABOLISM REGULATORY PROTEIN GAL80"/>
    <property type="match status" value="1"/>
</dbReference>
<feature type="domain" description="Gal80p-like C-terminal" evidence="1">
    <location>
        <begin position="112"/>
        <end position="259"/>
    </location>
</feature>
<dbReference type="Proteomes" id="UP000240493">
    <property type="component" value="Unassembled WGS sequence"/>
</dbReference>